<dbReference type="GO" id="GO:0009966">
    <property type="term" value="P:regulation of signal transduction"/>
    <property type="evidence" value="ECO:0007669"/>
    <property type="project" value="InterPro"/>
</dbReference>
<proteinExistence type="predicted"/>
<feature type="transmembrane region" description="Helical" evidence="10">
    <location>
        <begin position="64"/>
        <end position="83"/>
    </location>
</feature>
<dbReference type="Pfam" id="PF04834">
    <property type="entry name" value="Adeno_E3_14_5"/>
    <property type="match status" value="1"/>
</dbReference>
<evidence type="ECO:0000256" key="10">
    <source>
        <dbReference type="SAM" id="Phobius"/>
    </source>
</evidence>
<name>Q91CJ9_ADE16</name>
<keyword evidence="9" id="KW-0325">Glycoprotein</keyword>
<organism evidence="11">
    <name type="scientific">Human adenovirus B serotype 16</name>
    <name type="common">HAdV-16</name>
    <name type="synonym">Human adenovirus 16</name>
    <dbReference type="NCBI Taxonomy" id="31544"/>
    <lineage>
        <taxon>Viruses</taxon>
        <taxon>Varidnaviria</taxon>
        <taxon>Bamfordvirae</taxon>
        <taxon>Preplasmiviricota</taxon>
        <taxon>Polisuviricotina</taxon>
        <taxon>Pharingeaviricetes</taxon>
        <taxon>Rowavirales</taxon>
        <taxon>Adenoviridae</taxon>
        <taxon>Mastadenovirus</taxon>
        <taxon>Mastadenovirus blackbeardi</taxon>
        <taxon>Human mastadenovirus B</taxon>
    </lineage>
</organism>
<evidence type="ECO:0000256" key="2">
    <source>
        <dbReference type="ARBA" id="ARBA00022518"/>
    </source>
</evidence>
<keyword evidence="8 10" id="KW-0472">Membrane</keyword>
<keyword evidence="4 10" id="KW-0812">Transmembrane</keyword>
<evidence type="ECO:0000256" key="7">
    <source>
        <dbReference type="ARBA" id="ARBA00022989"/>
    </source>
</evidence>
<keyword evidence="7 10" id="KW-1133">Transmembrane helix</keyword>
<organismHost>
    <name type="scientific">Homo sapiens</name>
    <name type="common">Human</name>
    <dbReference type="NCBI Taxonomy" id="9606"/>
</organismHost>
<dbReference type="InterPro" id="IPR008131">
    <property type="entry name" value="Adeno_E3_14_5"/>
</dbReference>
<evidence type="ECO:0000313" key="11">
    <source>
        <dbReference type="EMBL" id="BAB70724.1"/>
    </source>
</evidence>
<dbReference type="GO" id="GO:0033644">
    <property type="term" value="C:host cell membrane"/>
    <property type="evidence" value="ECO:0007669"/>
    <property type="project" value="UniProtKB-SubCell"/>
</dbReference>
<sequence>MLRHFLGLFKTMQAMLPVILILLLPCIALASTATRATPEQLRKCKFQQPWSFLDCYHEKSDFPTYWIVIVGIINILSCTFFSINKYTPTFNFGWNSPNALGYPQEPHEHIPLQHIQQPLALVEYENEPQPSLPPAISYFNLTGGDD</sequence>
<dbReference type="EMBL" id="AB073632">
    <property type="protein sequence ID" value="BAB70724.1"/>
    <property type="molecule type" value="Genomic_DNA"/>
</dbReference>
<evidence type="ECO:0000256" key="4">
    <source>
        <dbReference type="ARBA" id="ARBA00022692"/>
    </source>
</evidence>
<keyword evidence="6" id="KW-1043">Host membrane</keyword>
<keyword evidence="5" id="KW-0732">Signal</keyword>
<protein>
    <submittedName>
        <fullName evidence="11">E3 14.9kDa protein</fullName>
    </submittedName>
</protein>
<evidence type="ECO:0000256" key="9">
    <source>
        <dbReference type="ARBA" id="ARBA00023180"/>
    </source>
</evidence>
<comment type="subcellular location">
    <subcellularLocation>
        <location evidence="1">Host membrane</location>
        <topology evidence="1">Single-pass membrane protein</topology>
    </subcellularLocation>
</comment>
<gene>
    <name evidence="11" type="primary">E3 14.9kDa</name>
</gene>
<evidence type="ECO:0000256" key="6">
    <source>
        <dbReference type="ARBA" id="ARBA00022870"/>
    </source>
</evidence>
<keyword evidence="3" id="KW-0597">Phosphoprotein</keyword>
<dbReference type="GO" id="GO:0016020">
    <property type="term" value="C:membrane"/>
    <property type="evidence" value="ECO:0007669"/>
    <property type="project" value="InterPro"/>
</dbReference>
<reference evidence="11" key="1">
    <citation type="journal article" date="2004" name="J. Clin. Pathol.">
        <title>Characterisation of hexon and fibre genes of a novel strain of adenovirus involved in epidemic keratoconjunctivitis.</title>
        <authorList>
            <person name="Adhikary A.K."/>
            <person name="Inada T."/>
            <person name="Numaga J."/>
            <person name="Suzuki E."/>
            <person name="Ushijima H."/>
            <person name="Banik U."/>
            <person name="Mukouyama A."/>
            <person name="Matsuno S."/>
            <person name="Okabe N."/>
        </authorList>
    </citation>
    <scope>NUCLEOTIDE SEQUENCE</scope>
    <source>
        <strain evidence="11">Ch.79</strain>
    </source>
</reference>
<evidence type="ECO:0000256" key="3">
    <source>
        <dbReference type="ARBA" id="ARBA00022553"/>
    </source>
</evidence>
<evidence type="ECO:0000256" key="8">
    <source>
        <dbReference type="ARBA" id="ARBA00023136"/>
    </source>
</evidence>
<keyword evidence="2" id="KW-0244">Early protein</keyword>
<accession>Q91CJ9</accession>
<evidence type="ECO:0000256" key="5">
    <source>
        <dbReference type="ARBA" id="ARBA00022729"/>
    </source>
</evidence>
<evidence type="ECO:0000256" key="1">
    <source>
        <dbReference type="ARBA" id="ARBA00004379"/>
    </source>
</evidence>